<dbReference type="GO" id="GO:0006355">
    <property type="term" value="P:regulation of DNA-templated transcription"/>
    <property type="evidence" value="ECO:0007669"/>
    <property type="project" value="InterPro"/>
</dbReference>
<protein>
    <submittedName>
        <fullName evidence="6">Response regulator transcription factor</fullName>
    </submittedName>
</protein>
<dbReference type="InterPro" id="IPR001789">
    <property type="entry name" value="Sig_transdc_resp-reg_receiver"/>
</dbReference>
<dbReference type="GO" id="GO:0003677">
    <property type="term" value="F:DNA binding"/>
    <property type="evidence" value="ECO:0007669"/>
    <property type="project" value="UniProtKB-KW"/>
</dbReference>
<name>A0A937G2Q7_9BACT</name>
<feature type="domain" description="HTH luxR-type" evidence="4">
    <location>
        <begin position="145"/>
        <end position="210"/>
    </location>
</feature>
<feature type="domain" description="Response regulatory" evidence="5">
    <location>
        <begin position="5"/>
        <end position="121"/>
    </location>
</feature>
<evidence type="ECO:0000256" key="3">
    <source>
        <dbReference type="PROSITE-ProRule" id="PRU00169"/>
    </source>
</evidence>
<dbReference type="SMART" id="SM00421">
    <property type="entry name" value="HTH_LUXR"/>
    <property type="match status" value="1"/>
</dbReference>
<dbReference type="PANTHER" id="PTHR43214">
    <property type="entry name" value="TWO-COMPONENT RESPONSE REGULATOR"/>
    <property type="match status" value="1"/>
</dbReference>
<dbReference type="Pfam" id="PF00196">
    <property type="entry name" value="GerE"/>
    <property type="match status" value="1"/>
</dbReference>
<gene>
    <name evidence="6" type="ORF">JMN32_23935</name>
</gene>
<dbReference type="InterPro" id="IPR000792">
    <property type="entry name" value="Tscrpt_reg_LuxR_C"/>
</dbReference>
<feature type="modified residue" description="4-aspartylphosphate" evidence="3">
    <location>
        <position position="56"/>
    </location>
</feature>
<dbReference type="PROSITE" id="PS50110">
    <property type="entry name" value="RESPONSE_REGULATORY"/>
    <property type="match status" value="1"/>
</dbReference>
<dbReference type="Gene3D" id="3.40.50.2300">
    <property type="match status" value="1"/>
</dbReference>
<dbReference type="SMART" id="SM00448">
    <property type="entry name" value="REC"/>
    <property type="match status" value="1"/>
</dbReference>
<comment type="caution">
    <text evidence="6">The sequence shown here is derived from an EMBL/GenBank/DDBJ whole genome shotgun (WGS) entry which is preliminary data.</text>
</comment>
<dbReference type="GO" id="GO:0000160">
    <property type="term" value="P:phosphorelay signal transduction system"/>
    <property type="evidence" value="ECO:0007669"/>
    <property type="project" value="InterPro"/>
</dbReference>
<sequence length="212" mass="23807">MEKINILIVDDHHMFLEGLAALLANIQDVHLTGTLKNGKEALEFLESNTVDVVIMDISMPGMDGIELNKLIKDSYPHIKTMVLSTHSDPKTINKLIQDDVNGYLLKNADKSELLEAVYSLAKGQNYFSEEVKEKYTNSMFARQSKSNEEPPLSRREIEILKLIVAQNTTQEIAEKLFISQHTVNSHRKNLLSKLGLKNTAGLVKYALEEGIA</sequence>
<dbReference type="InterPro" id="IPR016032">
    <property type="entry name" value="Sig_transdc_resp-reg_C-effctor"/>
</dbReference>
<keyword evidence="7" id="KW-1185">Reference proteome</keyword>
<evidence type="ECO:0000313" key="7">
    <source>
        <dbReference type="Proteomes" id="UP000614216"/>
    </source>
</evidence>
<dbReference type="EMBL" id="JAEUGD010000066">
    <property type="protein sequence ID" value="MBL6449383.1"/>
    <property type="molecule type" value="Genomic_DNA"/>
</dbReference>
<dbReference type="RefSeq" id="WP_202858910.1">
    <property type="nucleotide sequence ID" value="NZ_JAEUGD010000066.1"/>
</dbReference>
<accession>A0A937G2Q7</accession>
<dbReference type="CDD" id="cd17535">
    <property type="entry name" value="REC_NarL-like"/>
    <property type="match status" value="1"/>
</dbReference>
<dbReference type="SUPFAM" id="SSF46894">
    <property type="entry name" value="C-terminal effector domain of the bipartite response regulators"/>
    <property type="match status" value="1"/>
</dbReference>
<proteinExistence type="predicted"/>
<dbReference type="InterPro" id="IPR058245">
    <property type="entry name" value="NreC/VraR/RcsB-like_REC"/>
</dbReference>
<evidence type="ECO:0000256" key="2">
    <source>
        <dbReference type="ARBA" id="ARBA00023125"/>
    </source>
</evidence>
<keyword evidence="2" id="KW-0238">DNA-binding</keyword>
<dbReference type="Proteomes" id="UP000614216">
    <property type="component" value="Unassembled WGS sequence"/>
</dbReference>
<dbReference type="PANTHER" id="PTHR43214:SF43">
    <property type="entry name" value="TWO-COMPONENT RESPONSE REGULATOR"/>
    <property type="match status" value="1"/>
</dbReference>
<dbReference type="PROSITE" id="PS50043">
    <property type="entry name" value="HTH_LUXR_2"/>
    <property type="match status" value="1"/>
</dbReference>
<dbReference type="AlphaFoldDB" id="A0A937G2Q7"/>
<dbReference type="SUPFAM" id="SSF52172">
    <property type="entry name" value="CheY-like"/>
    <property type="match status" value="1"/>
</dbReference>
<dbReference type="InterPro" id="IPR011006">
    <property type="entry name" value="CheY-like_superfamily"/>
</dbReference>
<dbReference type="Pfam" id="PF00072">
    <property type="entry name" value="Response_reg"/>
    <property type="match status" value="1"/>
</dbReference>
<evidence type="ECO:0000313" key="6">
    <source>
        <dbReference type="EMBL" id="MBL6449383.1"/>
    </source>
</evidence>
<dbReference type="InterPro" id="IPR039420">
    <property type="entry name" value="WalR-like"/>
</dbReference>
<keyword evidence="1 3" id="KW-0597">Phosphoprotein</keyword>
<dbReference type="PRINTS" id="PR00038">
    <property type="entry name" value="HTHLUXR"/>
</dbReference>
<evidence type="ECO:0000256" key="1">
    <source>
        <dbReference type="ARBA" id="ARBA00022553"/>
    </source>
</evidence>
<reference evidence="6" key="1">
    <citation type="submission" date="2021-01" db="EMBL/GenBank/DDBJ databases">
        <title>Fulvivirga kasyanovii gen. nov., sp nov., a novel member of the phylum Bacteroidetes isolated from seawater in a mussel farm.</title>
        <authorList>
            <person name="Zhao L.-H."/>
            <person name="Wang Z.-J."/>
        </authorList>
    </citation>
    <scope>NUCLEOTIDE SEQUENCE</scope>
    <source>
        <strain evidence="6">29W222</strain>
    </source>
</reference>
<dbReference type="CDD" id="cd06170">
    <property type="entry name" value="LuxR_C_like"/>
    <property type="match status" value="1"/>
</dbReference>
<organism evidence="6 7">
    <name type="scientific">Fulvivirga marina</name>
    <dbReference type="NCBI Taxonomy" id="2494733"/>
    <lineage>
        <taxon>Bacteria</taxon>
        <taxon>Pseudomonadati</taxon>
        <taxon>Bacteroidota</taxon>
        <taxon>Cytophagia</taxon>
        <taxon>Cytophagales</taxon>
        <taxon>Fulvivirgaceae</taxon>
        <taxon>Fulvivirga</taxon>
    </lineage>
</organism>
<evidence type="ECO:0000259" key="5">
    <source>
        <dbReference type="PROSITE" id="PS50110"/>
    </source>
</evidence>
<evidence type="ECO:0000259" key="4">
    <source>
        <dbReference type="PROSITE" id="PS50043"/>
    </source>
</evidence>